<sequence>MLNKTIKITLFIVAIFLLLDSFGNIFGEMILMKKIFAILIAVISLIIGYFALRDKNKKKE</sequence>
<keyword evidence="1" id="KW-0812">Transmembrane</keyword>
<name>A0A1B2DE86_9BACL</name>
<accession>A0A1B2DE86</accession>
<gene>
    <name evidence="2" type="ORF">BBD42_05840</name>
</gene>
<organism evidence="2">
    <name type="scientific">Paenibacillus sp. BIHB 4019</name>
    <dbReference type="NCBI Taxonomy" id="1870819"/>
    <lineage>
        <taxon>Bacteria</taxon>
        <taxon>Bacillati</taxon>
        <taxon>Bacillota</taxon>
        <taxon>Bacilli</taxon>
        <taxon>Bacillales</taxon>
        <taxon>Paenibacillaceae</taxon>
        <taxon>Paenibacillus</taxon>
    </lineage>
</organism>
<evidence type="ECO:0000313" key="2">
    <source>
        <dbReference type="EMBL" id="ANY66032.1"/>
    </source>
</evidence>
<dbReference type="RefSeq" id="WP_099517408.1">
    <property type="nucleotide sequence ID" value="NZ_CP016808.1"/>
</dbReference>
<protein>
    <submittedName>
        <fullName evidence="2">Uncharacterized protein</fullName>
    </submittedName>
</protein>
<reference evidence="2" key="1">
    <citation type="submission" date="2016-08" db="EMBL/GenBank/DDBJ databases">
        <title>Complete Genome Seqeunce of Paenibacillus sp. BIHB 4019 from tea rhizoplane.</title>
        <authorList>
            <person name="Thakur R."/>
            <person name="Swarnkar M.K."/>
            <person name="Gulati A."/>
        </authorList>
    </citation>
    <scope>NUCLEOTIDE SEQUENCE [LARGE SCALE GENOMIC DNA]</scope>
    <source>
        <strain evidence="2">BIHB4019</strain>
    </source>
</reference>
<evidence type="ECO:0000256" key="1">
    <source>
        <dbReference type="SAM" id="Phobius"/>
    </source>
</evidence>
<proteinExistence type="predicted"/>
<dbReference type="EMBL" id="CP016808">
    <property type="protein sequence ID" value="ANY66032.1"/>
    <property type="molecule type" value="Genomic_DNA"/>
</dbReference>
<keyword evidence="1" id="KW-0472">Membrane</keyword>
<dbReference type="AlphaFoldDB" id="A0A1B2DE86"/>
<feature type="transmembrane region" description="Helical" evidence="1">
    <location>
        <begin position="33"/>
        <end position="52"/>
    </location>
</feature>
<keyword evidence="1" id="KW-1133">Transmembrane helix</keyword>